<evidence type="ECO:0000313" key="4">
    <source>
        <dbReference type="EMBL" id="MED1204411.1"/>
    </source>
</evidence>
<comment type="subcellular location">
    <subcellularLocation>
        <location evidence="2">Cytoplasm</location>
    </subcellularLocation>
</comment>
<sequence>MELHQTIADRDSRVFIGQLKLESGVVLDSVELAYERKGPLDAPVILVCHALTGNQFAIGSTEEPGWWSGLIGEGKAVDIQKYQVISFNVLGGCNGSTGPLSHSPELQEAYRGAFPYITVRDMVRSQKKALEVLGIHSLKAVMGGSLGGMQVLEWGLMYPDMMEHLLVLAATPAFSDYGIAFNQIGIASIENDPNWKNGNYSSSEEVKGFHVARMAGMVTYRSSILFSKRFERRVQSLNVEVPHYEVESYLQYQGEKLAGRFDVNSYLTLLRAMNSHDIGRERGGWRQAAANYKAHVSVFTFQYDLIYPSDQMKEFVDAVPHGDYFYIPTEFGHDGFLVEFSKWGSLLQEQLDTKTKIESGRN</sequence>
<comment type="caution">
    <text evidence="2">Lacks conserved residue(s) required for the propagation of feature annotation.</text>
</comment>
<dbReference type="Gene3D" id="3.40.50.1820">
    <property type="entry name" value="alpha/beta hydrolase"/>
    <property type="match status" value="1"/>
</dbReference>
<dbReference type="NCBIfam" id="TIGR01392">
    <property type="entry name" value="homoserO_Ac_trn"/>
    <property type="match status" value="1"/>
</dbReference>
<dbReference type="PIRSF" id="PIRSF000443">
    <property type="entry name" value="Homoser_Ac_trans"/>
    <property type="match status" value="1"/>
</dbReference>
<proteinExistence type="inferred from homology"/>
<evidence type="ECO:0000256" key="1">
    <source>
        <dbReference type="ARBA" id="ARBA00022679"/>
    </source>
</evidence>
<keyword evidence="2" id="KW-0963">Cytoplasm</keyword>
<dbReference type="InterPro" id="IPR000073">
    <property type="entry name" value="AB_hydrolase_1"/>
</dbReference>
<accession>A0ABU6MK82</accession>
<reference evidence="4 5" key="1">
    <citation type="submission" date="2023-03" db="EMBL/GenBank/DDBJ databases">
        <title>Bacillus Genome Sequencing.</title>
        <authorList>
            <person name="Dunlap C."/>
        </authorList>
    </citation>
    <scope>NUCLEOTIDE SEQUENCE [LARGE SCALE GENOMIC DNA]</scope>
    <source>
        <strain evidence="4 5">B-23453</strain>
    </source>
</reference>
<evidence type="ECO:0000256" key="2">
    <source>
        <dbReference type="HAMAP-Rule" id="MF_00296"/>
    </source>
</evidence>
<feature type="binding site" evidence="2">
    <location>
        <position position="334"/>
    </location>
    <ligand>
        <name>substrate</name>
    </ligand>
</feature>
<keyword evidence="2" id="KW-0486">Methionine biosynthesis</keyword>
<keyword evidence="2" id="KW-0028">Amino-acid biosynthesis</keyword>
<feature type="active site" description="Nucleophile" evidence="2">
    <location>
        <position position="145"/>
    </location>
</feature>
<protein>
    <recommendedName>
        <fullName evidence="2">Homoserine O-acetyltransferase</fullName>
        <shortName evidence="2">HAT</shortName>
        <ecNumber evidence="2">2.3.1.31</ecNumber>
    </recommendedName>
    <alternativeName>
        <fullName evidence="2">Homoserine transacetylase</fullName>
        <shortName evidence="2">HTA</shortName>
    </alternativeName>
</protein>
<feature type="domain" description="AB hydrolase-1" evidence="3">
    <location>
        <begin position="43"/>
        <end position="338"/>
    </location>
</feature>
<keyword evidence="2 4" id="KW-0012">Acyltransferase</keyword>
<comment type="catalytic activity">
    <reaction evidence="2">
        <text>L-homoserine + acetyl-CoA = O-acetyl-L-homoserine + CoA</text>
        <dbReference type="Rhea" id="RHEA:13701"/>
        <dbReference type="ChEBI" id="CHEBI:57287"/>
        <dbReference type="ChEBI" id="CHEBI:57288"/>
        <dbReference type="ChEBI" id="CHEBI:57476"/>
        <dbReference type="ChEBI" id="CHEBI:57716"/>
        <dbReference type="EC" id="2.3.1.31"/>
    </reaction>
</comment>
<dbReference type="Pfam" id="PF00561">
    <property type="entry name" value="Abhydrolase_1"/>
    <property type="match status" value="1"/>
</dbReference>
<gene>
    <name evidence="2" type="primary">metXA</name>
    <name evidence="4" type="ORF">P4T90_15285</name>
</gene>
<dbReference type="GO" id="GO:0004414">
    <property type="term" value="F:homoserine O-acetyltransferase activity"/>
    <property type="evidence" value="ECO:0007669"/>
    <property type="project" value="UniProtKB-EC"/>
</dbReference>
<feature type="active site" evidence="2">
    <location>
        <position position="304"/>
    </location>
</feature>
<dbReference type="EMBL" id="JARMAB010000022">
    <property type="protein sequence ID" value="MED1204411.1"/>
    <property type="molecule type" value="Genomic_DNA"/>
</dbReference>
<dbReference type="RefSeq" id="WP_066269525.1">
    <property type="nucleotide sequence ID" value="NZ_JARMAB010000022.1"/>
</dbReference>
<organism evidence="4 5">
    <name type="scientific">Heyndrickxia acidicola</name>
    <dbReference type="NCBI Taxonomy" id="209389"/>
    <lineage>
        <taxon>Bacteria</taxon>
        <taxon>Bacillati</taxon>
        <taxon>Bacillota</taxon>
        <taxon>Bacilli</taxon>
        <taxon>Bacillales</taxon>
        <taxon>Bacillaceae</taxon>
        <taxon>Heyndrickxia</taxon>
    </lineage>
</organism>
<comment type="pathway">
    <text evidence="2">Amino-acid biosynthesis; L-methionine biosynthesis via de novo pathway; O-acetyl-L-homoserine from L-homoserine: step 1/1.</text>
</comment>
<keyword evidence="5" id="KW-1185">Reference proteome</keyword>
<dbReference type="PANTHER" id="PTHR32268">
    <property type="entry name" value="HOMOSERINE O-ACETYLTRANSFERASE"/>
    <property type="match status" value="1"/>
</dbReference>
<comment type="caution">
    <text evidence="4">The sequence shown here is derived from an EMBL/GenBank/DDBJ whole genome shotgun (WGS) entry which is preliminary data.</text>
</comment>
<keyword evidence="1 2" id="KW-0808">Transferase</keyword>
<evidence type="ECO:0000259" key="3">
    <source>
        <dbReference type="Pfam" id="PF00561"/>
    </source>
</evidence>
<dbReference type="HAMAP" id="MF_00296">
    <property type="entry name" value="MetX_acyltransf"/>
    <property type="match status" value="1"/>
</dbReference>
<dbReference type="EC" id="2.3.1.31" evidence="2"/>
<evidence type="ECO:0000313" key="5">
    <source>
        <dbReference type="Proteomes" id="UP001341444"/>
    </source>
</evidence>
<dbReference type="PANTHER" id="PTHR32268:SF11">
    <property type="entry name" value="HOMOSERINE O-ACETYLTRANSFERASE"/>
    <property type="match status" value="1"/>
</dbReference>
<name>A0ABU6MK82_9BACI</name>
<dbReference type="InterPro" id="IPR029058">
    <property type="entry name" value="AB_hydrolase_fold"/>
</dbReference>
<comment type="function">
    <text evidence="2">Transfers an acetyl group from acetyl-CoA to L-homoserine, forming acetyl-L-homoserine.</text>
</comment>
<dbReference type="NCBIfam" id="NF001209">
    <property type="entry name" value="PRK00175.1"/>
    <property type="match status" value="1"/>
</dbReference>
<dbReference type="InterPro" id="IPR008220">
    <property type="entry name" value="HAT_MetX-like"/>
</dbReference>
<feature type="active site" evidence="2">
    <location>
        <position position="333"/>
    </location>
</feature>
<dbReference type="Proteomes" id="UP001341444">
    <property type="component" value="Unassembled WGS sequence"/>
</dbReference>
<comment type="similarity">
    <text evidence="2">Belongs to the AB hydrolase superfamily. MetX family.</text>
</comment>
<comment type="subunit">
    <text evidence="2">Homodimer.</text>
</comment>
<feature type="binding site" evidence="2">
    <location>
        <position position="213"/>
    </location>
    <ligand>
        <name>substrate</name>
    </ligand>
</feature>
<dbReference type="SUPFAM" id="SSF53474">
    <property type="entry name" value="alpha/beta-Hydrolases"/>
    <property type="match status" value="1"/>
</dbReference>